<evidence type="ECO:0000313" key="1">
    <source>
        <dbReference type="EMBL" id="OJR42534.1"/>
    </source>
</evidence>
<dbReference type="EMBL" id="MOKI01000156">
    <property type="protein sequence ID" value="OJR42534.1"/>
    <property type="molecule type" value="Genomic_DNA"/>
</dbReference>
<reference evidence="1 2" key="1">
    <citation type="submission" date="2016-10" db="EMBL/GenBank/DDBJ databases">
        <title>Comprehensive resistome analysis reveals the prevalence of NDM and MCR-1 in Chinese poultry production.</title>
        <authorList>
            <person name="Wang Y."/>
            <person name="Zhang R."/>
            <person name="Li J."/>
            <person name="Wu Z."/>
            <person name="Wenjuan Y."/>
            <person name="Schwarz S."/>
            <person name="Tyrrell J."/>
            <person name="Zheng Y."/>
            <person name="Wang S."/>
            <person name="Shen Z."/>
            <person name="Liu Z."/>
            <person name="Lei L."/>
            <person name="Li M."/>
            <person name="Zhang Q."/>
            <person name="Wu C."/>
            <person name="Zhang Q."/>
            <person name="Wu Y."/>
            <person name="Walsh T."/>
            <person name="Shen J."/>
        </authorList>
    </citation>
    <scope>NUCLEOTIDE SEQUENCE [LARGE SCALE GENOMIC DNA]</scope>
    <source>
        <strain evidence="1 2">570</strain>
    </source>
</reference>
<comment type="caution">
    <text evidence="1">The sequence shown here is derived from an EMBL/GenBank/DDBJ whole genome shotgun (WGS) entry which is preliminary data.</text>
</comment>
<dbReference type="Proteomes" id="UP000184277">
    <property type="component" value="Unassembled WGS sequence"/>
</dbReference>
<gene>
    <name evidence="1" type="ORF">BK383_28580</name>
</gene>
<organism evidence="1 2">
    <name type="scientific">Escherichia coli</name>
    <dbReference type="NCBI Taxonomy" id="562"/>
    <lineage>
        <taxon>Bacteria</taxon>
        <taxon>Pseudomonadati</taxon>
        <taxon>Pseudomonadota</taxon>
        <taxon>Gammaproteobacteria</taxon>
        <taxon>Enterobacterales</taxon>
        <taxon>Enterobacteriaceae</taxon>
        <taxon>Escherichia</taxon>
    </lineage>
</organism>
<accession>A0A8E2GT73</accession>
<name>A0A8E2GT73_ECOLX</name>
<evidence type="ECO:0000313" key="2">
    <source>
        <dbReference type="Proteomes" id="UP000184277"/>
    </source>
</evidence>
<sequence>MIGKDFASIIAFIIERKIILLFAQGISYQDISREFEDLYAFSMSTATISVVR</sequence>
<proteinExistence type="predicted"/>
<protein>
    <submittedName>
        <fullName evidence="1">Transposase</fullName>
    </submittedName>
</protein>
<dbReference type="AlphaFoldDB" id="A0A8E2GT73"/>